<reference evidence="2 3" key="1">
    <citation type="journal article" date="2021" name="Comput. Struct. Biotechnol. J.">
        <title>De novo genome assembly of the potent medicinal plant Rehmannia glutinosa using nanopore technology.</title>
        <authorList>
            <person name="Ma L."/>
            <person name="Dong C."/>
            <person name="Song C."/>
            <person name="Wang X."/>
            <person name="Zheng X."/>
            <person name="Niu Y."/>
            <person name="Chen S."/>
            <person name="Feng W."/>
        </authorList>
    </citation>
    <scope>NUCLEOTIDE SEQUENCE [LARGE SCALE GENOMIC DNA]</scope>
    <source>
        <strain evidence="2">DH-2019</strain>
    </source>
</reference>
<evidence type="ECO:0000313" key="2">
    <source>
        <dbReference type="EMBL" id="KAK6143355.1"/>
    </source>
</evidence>
<feature type="compositionally biased region" description="Basic and acidic residues" evidence="1">
    <location>
        <begin position="117"/>
        <end position="129"/>
    </location>
</feature>
<dbReference type="PANTHER" id="PTHR31973">
    <property type="entry name" value="POLYPROTEIN, PUTATIVE-RELATED"/>
    <property type="match status" value="1"/>
</dbReference>
<organism evidence="2 3">
    <name type="scientific">Rehmannia glutinosa</name>
    <name type="common">Chinese foxglove</name>
    <dbReference type="NCBI Taxonomy" id="99300"/>
    <lineage>
        <taxon>Eukaryota</taxon>
        <taxon>Viridiplantae</taxon>
        <taxon>Streptophyta</taxon>
        <taxon>Embryophyta</taxon>
        <taxon>Tracheophyta</taxon>
        <taxon>Spermatophyta</taxon>
        <taxon>Magnoliopsida</taxon>
        <taxon>eudicotyledons</taxon>
        <taxon>Gunneridae</taxon>
        <taxon>Pentapetalae</taxon>
        <taxon>asterids</taxon>
        <taxon>lamiids</taxon>
        <taxon>Lamiales</taxon>
        <taxon>Orobanchaceae</taxon>
        <taxon>Rehmannieae</taxon>
        <taxon>Rehmannia</taxon>
    </lineage>
</organism>
<feature type="compositionally biased region" description="Acidic residues" evidence="1">
    <location>
        <begin position="25"/>
        <end position="34"/>
    </location>
</feature>
<evidence type="ECO:0000256" key="1">
    <source>
        <dbReference type="SAM" id="MobiDB-lite"/>
    </source>
</evidence>
<protein>
    <submittedName>
        <fullName evidence="2">Uncharacterized protein</fullName>
    </submittedName>
</protein>
<comment type="caution">
    <text evidence="2">The sequence shown here is derived from an EMBL/GenBank/DDBJ whole genome shotgun (WGS) entry which is preliminary data.</text>
</comment>
<feature type="compositionally biased region" description="Basic and acidic residues" evidence="1">
    <location>
        <begin position="63"/>
        <end position="72"/>
    </location>
</feature>
<feature type="region of interest" description="Disordered" evidence="1">
    <location>
        <begin position="1"/>
        <end position="129"/>
    </location>
</feature>
<accession>A0ABR0WB48</accession>
<sequence>MKLREPEYFDSPPPQCDDWGIRDVDLDEIMDEWESDKLKETSPVEGKGKTESESESLEDSEFEERSDSSSRVDDDELFEECIDKDAEHVEGDDDGDDLGHLDENGDDNLVESDDDYPSGKDIDGDHEKKTVPVFNQEQLYDPTFALGMVCNYIATHTCPPSFNVNNVKSNWLSGKYGQRFKSDPKRNVKGFRIDMMEELRCNITHYQAYRARRLALEMHEGYSAEQYTLLWNYAEEVKRTNPGSTVIIG</sequence>
<feature type="compositionally biased region" description="Acidic residues" evidence="1">
    <location>
        <begin position="104"/>
        <end position="116"/>
    </location>
</feature>
<dbReference type="Proteomes" id="UP001318860">
    <property type="component" value="Unassembled WGS sequence"/>
</dbReference>
<dbReference type="PANTHER" id="PTHR31973:SF187">
    <property type="entry name" value="MUTATOR TRANSPOSASE MUDRA PROTEIN"/>
    <property type="match status" value="1"/>
</dbReference>
<feature type="compositionally biased region" description="Basic and acidic residues" evidence="1">
    <location>
        <begin position="35"/>
        <end position="52"/>
    </location>
</feature>
<proteinExistence type="predicted"/>
<gene>
    <name evidence="2" type="ORF">DH2020_023703</name>
</gene>
<evidence type="ECO:0000313" key="3">
    <source>
        <dbReference type="Proteomes" id="UP001318860"/>
    </source>
</evidence>
<dbReference type="EMBL" id="JABTTQ020000013">
    <property type="protein sequence ID" value="KAK6143355.1"/>
    <property type="molecule type" value="Genomic_DNA"/>
</dbReference>
<name>A0ABR0WB48_REHGL</name>
<keyword evidence="3" id="KW-1185">Reference proteome</keyword>
<feature type="compositionally biased region" description="Acidic residues" evidence="1">
    <location>
        <begin position="53"/>
        <end position="62"/>
    </location>
</feature>